<keyword evidence="1" id="KW-0812">Transmembrane</keyword>
<dbReference type="Proteomes" id="UP001597187">
    <property type="component" value="Unassembled WGS sequence"/>
</dbReference>
<protein>
    <submittedName>
        <fullName evidence="2">AzlD domain-containing protein</fullName>
    </submittedName>
</protein>
<reference evidence="2 3" key="1">
    <citation type="journal article" date="2019" name="Int. J. Syst. Evol. Microbiol.">
        <title>The Global Catalogue of Microorganisms (GCM) 10K type strain sequencing project: providing services to taxonomists for standard genome sequencing and annotation.</title>
        <authorList>
            <consortium name="The Broad Institute Genomics Platform"/>
            <consortium name="The Broad Institute Genome Sequencing Center for Infectious Disease"/>
            <person name="Wu L."/>
            <person name="Ma J."/>
        </authorList>
    </citation>
    <scope>NUCLEOTIDE SEQUENCE [LARGE SCALE GENOMIC DNA]</scope>
    <source>
        <strain evidence="2 3">CGMCC 1.12563</strain>
    </source>
</reference>
<accession>A0ABD6AQN7</accession>
<dbReference type="RefSeq" id="WP_250872035.1">
    <property type="nucleotide sequence ID" value="NZ_JALXFV010000002.1"/>
</dbReference>
<dbReference type="Pfam" id="PF05437">
    <property type="entry name" value="AzlD"/>
    <property type="match status" value="1"/>
</dbReference>
<dbReference type="AlphaFoldDB" id="A0ABD6AQN7"/>
<comment type="caution">
    <text evidence="2">The sequence shown here is derived from an EMBL/GenBank/DDBJ whole genome shotgun (WGS) entry which is preliminary data.</text>
</comment>
<evidence type="ECO:0000313" key="2">
    <source>
        <dbReference type="EMBL" id="MFD1512047.1"/>
    </source>
</evidence>
<organism evidence="2 3">
    <name type="scientific">Halomarina rubra</name>
    <dbReference type="NCBI Taxonomy" id="2071873"/>
    <lineage>
        <taxon>Archaea</taxon>
        <taxon>Methanobacteriati</taxon>
        <taxon>Methanobacteriota</taxon>
        <taxon>Stenosarchaea group</taxon>
        <taxon>Halobacteria</taxon>
        <taxon>Halobacteriales</taxon>
        <taxon>Natronomonadaceae</taxon>
        <taxon>Halomarina</taxon>
    </lineage>
</organism>
<name>A0ABD6AQN7_9EURY</name>
<proteinExistence type="predicted"/>
<feature type="transmembrane region" description="Helical" evidence="1">
    <location>
        <begin position="47"/>
        <end position="64"/>
    </location>
</feature>
<feature type="transmembrane region" description="Helical" evidence="1">
    <location>
        <begin position="7"/>
        <end position="27"/>
    </location>
</feature>
<sequence length="115" mass="11873">MTTVREATLWAIVLVAGVGTFAIRYSFLAVFERAGSVPPRLRQALRYVPPAVLAALVFPALVFGGEGGAGAVTPLRTVAGLVAAAVAWRTESVLWTILSGLVALVVLETLVGGAV</sequence>
<dbReference type="InterPro" id="IPR008407">
    <property type="entry name" value="Brnchd-chn_aa_trnsp_AzlD"/>
</dbReference>
<gene>
    <name evidence="2" type="ORF">ACFSBT_01970</name>
</gene>
<keyword evidence="1" id="KW-1133">Transmembrane helix</keyword>
<evidence type="ECO:0000313" key="3">
    <source>
        <dbReference type="Proteomes" id="UP001597187"/>
    </source>
</evidence>
<keyword evidence="3" id="KW-1185">Reference proteome</keyword>
<feature type="transmembrane region" description="Helical" evidence="1">
    <location>
        <begin position="94"/>
        <end position="114"/>
    </location>
</feature>
<dbReference type="EMBL" id="JBHUDC010000002">
    <property type="protein sequence ID" value="MFD1512047.1"/>
    <property type="molecule type" value="Genomic_DNA"/>
</dbReference>
<evidence type="ECO:0000256" key="1">
    <source>
        <dbReference type="SAM" id="Phobius"/>
    </source>
</evidence>
<keyword evidence="1" id="KW-0472">Membrane</keyword>